<dbReference type="PANTHER" id="PTHR34068">
    <property type="entry name" value="UPF0145 PROTEIN YBJQ"/>
    <property type="match status" value="1"/>
</dbReference>
<reference evidence="6" key="3">
    <citation type="submission" date="2016-10" db="EMBL/GenBank/DDBJ databases">
        <authorList>
            <person name="Varghese N."/>
        </authorList>
    </citation>
    <scope>NUCLEOTIDE SEQUENCE [LARGE SCALE GENOMIC DNA]</scope>
    <source>
        <strain evidence="6">DSM 16632</strain>
    </source>
</reference>
<evidence type="ECO:0000256" key="2">
    <source>
        <dbReference type="HAMAP-Rule" id="MF_00338"/>
    </source>
</evidence>
<reference evidence="4" key="4">
    <citation type="submission" date="2016-10" db="EMBL/GenBank/DDBJ databases">
        <authorList>
            <person name="de Groot N.N."/>
        </authorList>
    </citation>
    <scope>NUCLEOTIDE SEQUENCE [LARGE SCALE GENOMIC DNA]</scope>
    <source>
        <strain evidence="4">DSM 16632</strain>
    </source>
</reference>
<dbReference type="Pfam" id="PF01906">
    <property type="entry name" value="YbjQ_1"/>
    <property type="match status" value="1"/>
</dbReference>
<dbReference type="GeneID" id="28488621"/>
<protein>
    <recommendedName>
        <fullName evidence="2">UPF0145 protein SAMN02910297_00907</fullName>
    </recommendedName>
</protein>
<accession>A0A126QYJ6</accession>
<name>A0A126QYJ6_METOL</name>
<dbReference type="SUPFAM" id="SSF117782">
    <property type="entry name" value="YbjQ-like"/>
    <property type="match status" value="1"/>
</dbReference>
<evidence type="ECO:0000313" key="6">
    <source>
        <dbReference type="Proteomes" id="UP000183442"/>
    </source>
</evidence>
<dbReference type="EMBL" id="CP014265">
    <property type="protein sequence ID" value="AMK14884.1"/>
    <property type="molecule type" value="Genomic_DNA"/>
</dbReference>
<reference evidence="5" key="2">
    <citation type="submission" date="2016-02" db="EMBL/GenBank/DDBJ databases">
        <title>The draft genome sequence of the rumen methanogen Methanobrevibacter olleyae YLM1.</title>
        <authorList>
            <consortium name="New Zealand Agricultural Greenhouse Gas Research Centre/Pastoral Greenhouse Gas Research Consortium"/>
            <person name="Kelly W.J."/>
            <person name="Li D."/>
            <person name="Lambie S.C."/>
            <person name="Attwood G.T."/>
            <person name="Altermann E."/>
            <person name="Leahy S.C."/>
        </authorList>
    </citation>
    <scope>NUCLEOTIDE SEQUENCE [LARGE SCALE GENOMIC DNA]</scope>
    <source>
        <strain evidence="5">YLM1</strain>
    </source>
</reference>
<dbReference type="OrthoDB" id="59443at2157"/>
<dbReference type="EMBL" id="FOTL01000011">
    <property type="protein sequence ID" value="SFL44553.1"/>
    <property type="molecule type" value="Genomic_DNA"/>
</dbReference>
<comment type="similarity">
    <text evidence="1 2">Belongs to the UPF0145 family.</text>
</comment>
<evidence type="ECO:0000313" key="3">
    <source>
        <dbReference type="EMBL" id="AMK14884.1"/>
    </source>
</evidence>
<dbReference type="Gene3D" id="3.30.110.70">
    <property type="entry name" value="Hypothetical protein apc22750. Chain B"/>
    <property type="match status" value="1"/>
</dbReference>
<evidence type="ECO:0000256" key="1">
    <source>
        <dbReference type="ARBA" id="ARBA00010751"/>
    </source>
</evidence>
<keyword evidence="5" id="KW-1185">Reference proteome</keyword>
<gene>
    <name evidence="4" type="ORF">SAMN02910297_00907</name>
    <name evidence="3" type="ORF">YLM1_0324</name>
</gene>
<dbReference type="AlphaFoldDB" id="A0A126QYJ6"/>
<proteinExistence type="inferred from homology"/>
<dbReference type="RefSeq" id="WP_067145678.1">
    <property type="nucleotide sequence ID" value="NZ_CP014265.1"/>
</dbReference>
<dbReference type="PATRIC" id="fig|294671.3.peg.326"/>
<dbReference type="KEGG" id="mol:YLM1_0324"/>
<dbReference type="PANTHER" id="PTHR34068:SF2">
    <property type="entry name" value="UPF0145 PROTEIN SCO3412"/>
    <property type="match status" value="1"/>
</dbReference>
<dbReference type="InterPro" id="IPR002765">
    <property type="entry name" value="UPF0145_YbjQ-like"/>
</dbReference>
<dbReference type="Proteomes" id="UP000066376">
    <property type="component" value="Chromosome"/>
</dbReference>
<reference evidence="3 5" key="1">
    <citation type="journal article" date="2016" name="Genome Announc.">
        <title>Draft Genome Sequence of the Rumen Methanogen Methanobrevibacter olleyae YLM1.</title>
        <authorList>
            <person name="Kelly W.J."/>
            <person name="Li D."/>
            <person name="Lambie S.C."/>
            <person name="Cox F."/>
            <person name="Attwood G.T."/>
            <person name="Altermann E."/>
            <person name="Leahy S.C."/>
        </authorList>
    </citation>
    <scope>NUCLEOTIDE SEQUENCE [LARGE SCALE GENOMIC DNA]</scope>
    <source>
        <strain evidence="3 5">YLM1</strain>
    </source>
</reference>
<organism evidence="3 5">
    <name type="scientific">Methanobrevibacter olleyae</name>
    <dbReference type="NCBI Taxonomy" id="294671"/>
    <lineage>
        <taxon>Archaea</taxon>
        <taxon>Methanobacteriati</taxon>
        <taxon>Methanobacteriota</taxon>
        <taxon>Methanomada group</taxon>
        <taxon>Methanobacteria</taxon>
        <taxon>Methanobacteriales</taxon>
        <taxon>Methanobacteriaceae</taxon>
        <taxon>Methanobrevibacter</taxon>
    </lineage>
</organism>
<dbReference type="HAMAP" id="MF_00338">
    <property type="entry name" value="UPF0145"/>
    <property type="match status" value="1"/>
</dbReference>
<dbReference type="Proteomes" id="UP000183442">
    <property type="component" value="Unassembled WGS sequence"/>
</dbReference>
<evidence type="ECO:0000313" key="5">
    <source>
        <dbReference type="Proteomes" id="UP000066376"/>
    </source>
</evidence>
<sequence>MVSMDEFPISSANYISGYKIVENKGFVYGLTVRARGVGGDIGAGIKGLFGGEIKQYVTMMEESREESITRCIEHAKELGANAIISVRMDSDSISQNMQEVLTYGTAVVIEKE</sequence>
<evidence type="ECO:0000313" key="4">
    <source>
        <dbReference type="EMBL" id="SFL44553.1"/>
    </source>
</evidence>
<dbReference type="InterPro" id="IPR035439">
    <property type="entry name" value="UPF0145_dom_sf"/>
</dbReference>